<dbReference type="AlphaFoldDB" id="A0A382BL80"/>
<dbReference type="SUPFAM" id="SSF51621">
    <property type="entry name" value="Phosphoenolpyruvate/pyruvate domain"/>
    <property type="match status" value="1"/>
</dbReference>
<evidence type="ECO:0000256" key="1">
    <source>
        <dbReference type="ARBA" id="ARBA00023239"/>
    </source>
</evidence>
<organism evidence="2">
    <name type="scientific">marine metagenome</name>
    <dbReference type="NCBI Taxonomy" id="408172"/>
    <lineage>
        <taxon>unclassified sequences</taxon>
        <taxon>metagenomes</taxon>
        <taxon>ecological metagenomes</taxon>
    </lineage>
</organism>
<dbReference type="InterPro" id="IPR040442">
    <property type="entry name" value="Pyrv_kinase-like_dom_sf"/>
</dbReference>
<evidence type="ECO:0000313" key="2">
    <source>
        <dbReference type="EMBL" id="SVB14369.1"/>
    </source>
</evidence>
<protein>
    <recommendedName>
        <fullName evidence="3">Isocitrate lyase</fullName>
    </recommendedName>
</protein>
<proteinExistence type="predicted"/>
<dbReference type="PANTHER" id="PTHR21631">
    <property type="entry name" value="ISOCITRATE LYASE/MALATE SYNTHASE"/>
    <property type="match status" value="1"/>
</dbReference>
<dbReference type="Pfam" id="PF00463">
    <property type="entry name" value="ICL"/>
    <property type="match status" value="1"/>
</dbReference>
<dbReference type="EMBL" id="UINC01030266">
    <property type="protein sequence ID" value="SVB14369.1"/>
    <property type="molecule type" value="Genomic_DNA"/>
</dbReference>
<dbReference type="GO" id="GO:0019752">
    <property type="term" value="P:carboxylic acid metabolic process"/>
    <property type="evidence" value="ECO:0007669"/>
    <property type="project" value="InterPro"/>
</dbReference>
<dbReference type="GO" id="GO:0004451">
    <property type="term" value="F:isocitrate lyase activity"/>
    <property type="evidence" value="ECO:0007669"/>
    <property type="project" value="InterPro"/>
</dbReference>
<evidence type="ECO:0008006" key="3">
    <source>
        <dbReference type="Google" id="ProtNLM"/>
    </source>
</evidence>
<dbReference type="PANTHER" id="PTHR21631:SF3">
    <property type="entry name" value="BIFUNCTIONAL GLYOXYLATE CYCLE PROTEIN"/>
    <property type="match status" value="1"/>
</dbReference>
<reference evidence="2" key="1">
    <citation type="submission" date="2018-05" db="EMBL/GenBank/DDBJ databases">
        <authorList>
            <person name="Lanie J.A."/>
            <person name="Ng W.-L."/>
            <person name="Kazmierczak K.M."/>
            <person name="Andrzejewski T.M."/>
            <person name="Davidsen T.M."/>
            <person name="Wayne K.J."/>
            <person name="Tettelin H."/>
            <person name="Glass J.I."/>
            <person name="Rusch D."/>
            <person name="Podicherti R."/>
            <person name="Tsui H.-C.T."/>
            <person name="Winkler M.E."/>
        </authorList>
    </citation>
    <scope>NUCLEOTIDE SEQUENCE</scope>
</reference>
<sequence length="128" mass="14589">MKETKWWLRDGARFKHVKRPYDIDTVKRLRGSVKIEYSLAKIAAEKLWDKLHTKKYVRALGALTGNQAMQQAKAGLDSVYLSGWQVAGDANDSLQMYPDQSLYAVGSVPTIVKRINNTFQRADQIQTM</sequence>
<name>A0A382BL80_9ZZZZ</name>
<dbReference type="InterPro" id="IPR006254">
    <property type="entry name" value="Isocitrate_lyase"/>
</dbReference>
<gene>
    <name evidence="2" type="ORF">METZ01_LOCUS167223</name>
</gene>
<accession>A0A382BL80</accession>
<feature type="non-terminal residue" evidence="2">
    <location>
        <position position="128"/>
    </location>
</feature>
<dbReference type="InterPro" id="IPR015813">
    <property type="entry name" value="Pyrv/PenolPyrv_kinase-like_dom"/>
</dbReference>
<dbReference type="Gene3D" id="3.20.20.60">
    <property type="entry name" value="Phosphoenolpyruvate-binding domains"/>
    <property type="match status" value="1"/>
</dbReference>
<keyword evidence="1" id="KW-0456">Lyase</keyword>